<dbReference type="RefSeq" id="XP_045099553.1">
    <property type="nucleotide sequence ID" value="XM_045239672.1"/>
</dbReference>
<protein>
    <submittedName>
        <fullName evidence="2">Protein CBG27714</fullName>
    </submittedName>
</protein>
<reference evidence="2 3" key="1">
    <citation type="journal article" date="2003" name="PLoS Biol.">
        <title>The genome sequence of Caenorhabditis briggsae: a platform for comparative genomics.</title>
        <authorList>
            <person name="Stein L.D."/>
            <person name="Bao Z."/>
            <person name="Blasiar D."/>
            <person name="Blumenthal T."/>
            <person name="Brent M.R."/>
            <person name="Chen N."/>
            <person name="Chinwalla A."/>
            <person name="Clarke L."/>
            <person name="Clee C."/>
            <person name="Coghlan A."/>
            <person name="Coulson A."/>
            <person name="D'Eustachio P."/>
            <person name="Fitch D.H."/>
            <person name="Fulton L.A."/>
            <person name="Fulton R.E."/>
            <person name="Griffiths-Jones S."/>
            <person name="Harris T.W."/>
            <person name="Hillier L.W."/>
            <person name="Kamath R."/>
            <person name="Kuwabara P.E."/>
            <person name="Mardis E.R."/>
            <person name="Marra M.A."/>
            <person name="Miner T.L."/>
            <person name="Minx P."/>
            <person name="Mullikin J.C."/>
            <person name="Plumb R.W."/>
            <person name="Rogers J."/>
            <person name="Schein J.E."/>
            <person name="Sohrmann M."/>
            <person name="Spieth J."/>
            <person name="Stajich J.E."/>
            <person name="Wei C."/>
            <person name="Willey D."/>
            <person name="Wilson R.K."/>
            <person name="Durbin R."/>
            <person name="Waterston R.H."/>
        </authorList>
    </citation>
    <scope>NUCLEOTIDE SEQUENCE [LARGE SCALE GENOMIC DNA]</scope>
    <source>
        <strain evidence="2 3">AF16</strain>
    </source>
</reference>
<dbReference type="KEGG" id="cbr:CBG_27714"/>
<name>B6IJ12_CAEBR</name>
<reference evidence="2 3" key="2">
    <citation type="journal article" date="2011" name="PLoS Genet.">
        <title>Caenorhabditis briggsae recombinant inbred line genotypes reveal inter-strain incompatibility and the evolution of recombination.</title>
        <authorList>
            <person name="Ross J.A."/>
            <person name="Koboldt D.C."/>
            <person name="Staisch J.E."/>
            <person name="Chamberlin H.M."/>
            <person name="Gupta B.P."/>
            <person name="Miller R.D."/>
            <person name="Baird S.E."/>
            <person name="Haag E.S."/>
        </authorList>
    </citation>
    <scope>NUCLEOTIDE SEQUENCE [LARGE SCALE GENOMIC DNA]</scope>
    <source>
        <strain evidence="2 3">AF16</strain>
    </source>
</reference>
<keyword evidence="3" id="KW-1185">Reference proteome</keyword>
<evidence type="ECO:0000313" key="3">
    <source>
        <dbReference type="Proteomes" id="UP000008549"/>
    </source>
</evidence>
<dbReference type="EMBL" id="HE600983">
    <property type="protein sequence ID" value="CAR99992.1"/>
    <property type="molecule type" value="Genomic_DNA"/>
</dbReference>
<sequence length="20" mass="2598">MERRKRKEAKFSNRIRETFD</sequence>
<feature type="region of interest" description="Disordered" evidence="1">
    <location>
        <begin position="1"/>
        <end position="20"/>
    </location>
</feature>
<dbReference type="AlphaFoldDB" id="B6IJ12"/>
<dbReference type="HOGENOM" id="CLU_3428603_0_0_1"/>
<gene>
    <name evidence="2" type="ORF">CBG27714</name>
    <name evidence="2" type="ORF">CBG_27714</name>
</gene>
<organism evidence="2 3">
    <name type="scientific">Caenorhabditis briggsae</name>
    <dbReference type="NCBI Taxonomy" id="6238"/>
    <lineage>
        <taxon>Eukaryota</taxon>
        <taxon>Metazoa</taxon>
        <taxon>Ecdysozoa</taxon>
        <taxon>Nematoda</taxon>
        <taxon>Chromadorea</taxon>
        <taxon>Rhabditida</taxon>
        <taxon>Rhabditina</taxon>
        <taxon>Rhabditomorpha</taxon>
        <taxon>Rhabditoidea</taxon>
        <taxon>Rhabditidae</taxon>
        <taxon>Peloderinae</taxon>
        <taxon>Caenorhabditis</taxon>
    </lineage>
</organism>
<dbReference type="InParanoid" id="B6IJ12"/>
<dbReference type="GeneID" id="68919163"/>
<dbReference type="Proteomes" id="UP000008549">
    <property type="component" value="Unassembled WGS sequence"/>
</dbReference>
<evidence type="ECO:0000313" key="2">
    <source>
        <dbReference type="EMBL" id="CAR99992.1"/>
    </source>
</evidence>
<dbReference type="CTD" id="68919163"/>
<evidence type="ECO:0000256" key="1">
    <source>
        <dbReference type="SAM" id="MobiDB-lite"/>
    </source>
</evidence>
<proteinExistence type="predicted"/>
<accession>B6IJ12</accession>